<accession>A0A6L9L7W2</accession>
<dbReference type="SUPFAM" id="SSF53649">
    <property type="entry name" value="Alkaline phosphatase-like"/>
    <property type="match status" value="1"/>
</dbReference>
<name>A0A6L9L7W2_9BACT</name>
<dbReference type="Proteomes" id="UP000474175">
    <property type="component" value="Unassembled WGS sequence"/>
</dbReference>
<proteinExistence type="predicted"/>
<keyword evidence="3" id="KW-1185">Reference proteome</keyword>
<evidence type="ECO:0000313" key="3">
    <source>
        <dbReference type="Proteomes" id="UP000474175"/>
    </source>
</evidence>
<feature type="chain" id="PRO_5026954241" evidence="1">
    <location>
        <begin position="19"/>
        <end position="360"/>
    </location>
</feature>
<dbReference type="RefSeq" id="WP_163947905.1">
    <property type="nucleotide sequence ID" value="NZ_JAAFZH010000004.1"/>
</dbReference>
<dbReference type="AlphaFoldDB" id="A0A6L9L7W2"/>
<dbReference type="InterPro" id="IPR002591">
    <property type="entry name" value="Phosphodiest/P_Trfase"/>
</dbReference>
<gene>
    <name evidence="2" type="ORF">GK108_11940</name>
</gene>
<feature type="signal peptide" evidence="1">
    <location>
        <begin position="1"/>
        <end position="18"/>
    </location>
</feature>
<dbReference type="EMBL" id="JAAFZH010000004">
    <property type="protein sequence ID" value="NDU95587.1"/>
    <property type="molecule type" value="Genomic_DNA"/>
</dbReference>
<organism evidence="2 3">
    <name type="scientific">Spirosoma terrae</name>
    <dbReference type="NCBI Taxonomy" id="1968276"/>
    <lineage>
        <taxon>Bacteria</taxon>
        <taxon>Pseudomonadati</taxon>
        <taxon>Bacteroidota</taxon>
        <taxon>Cytophagia</taxon>
        <taxon>Cytophagales</taxon>
        <taxon>Cytophagaceae</taxon>
        <taxon>Spirosoma</taxon>
    </lineage>
</organism>
<evidence type="ECO:0000313" key="2">
    <source>
        <dbReference type="EMBL" id="NDU95587.1"/>
    </source>
</evidence>
<evidence type="ECO:0000256" key="1">
    <source>
        <dbReference type="SAM" id="SignalP"/>
    </source>
</evidence>
<reference evidence="2 3" key="1">
    <citation type="submission" date="2020-02" db="EMBL/GenBank/DDBJ databases">
        <title>Draft genome sequence of two Spirosoma agri KCTC 52727 and Spirosoma terrae KCTC 52035.</title>
        <authorList>
            <person name="Rojas J."/>
            <person name="Ambika Manirajan B."/>
            <person name="Suarez C."/>
            <person name="Ratering S."/>
            <person name="Schnell S."/>
        </authorList>
    </citation>
    <scope>NUCLEOTIDE SEQUENCE [LARGE SCALE GENOMIC DNA]</scope>
    <source>
        <strain evidence="2 3">KCTC 52035</strain>
    </source>
</reference>
<protein>
    <submittedName>
        <fullName evidence="2">Phosphoglyceromutase</fullName>
    </submittedName>
</protein>
<dbReference type="Pfam" id="PF01663">
    <property type="entry name" value="Phosphodiest"/>
    <property type="match status" value="1"/>
</dbReference>
<keyword evidence="1" id="KW-0732">Signal</keyword>
<comment type="caution">
    <text evidence="2">The sequence shown here is derived from an EMBL/GenBank/DDBJ whole genome shotgun (WGS) entry which is preliminary data.</text>
</comment>
<dbReference type="Gene3D" id="3.40.720.10">
    <property type="entry name" value="Alkaline Phosphatase, subunit A"/>
    <property type="match status" value="1"/>
</dbReference>
<sequence>MLRVFLFLYLILSTSANAQPAQNLILVTLDGVRWQEVFNGADSTLLFDPVYSRDTASARKNFWAATSIERRKRLMPFLWNTIGQQGQLYGNRQKGSRMNVSNPHWFSYPGYNEILSGYADERIKSNDKIDNPNVTVLEFLNQQPGFAGKVAVFSSWDVIEAAVNEKRSGIAASSANEPTKPVTSADSLLSDLTTLYPREFGDGVRADFLTYFSARQYVKQKQPRVLFLSFDETDDLAHAGRYADHLTMVQSIDRYLADLWQMMQKMPQYAGKTAILITTDHGRGHTPKARWKDHGTKTADSYQIWLAAMGPGVTASGEQQNGPVLFQNQIAATLSRLLGVDFKADHPIGPAIDTVVGSKP</sequence>
<dbReference type="InterPro" id="IPR017850">
    <property type="entry name" value="Alkaline_phosphatase_core_sf"/>
</dbReference>